<sequence length="167" mass="19105">MLQELLEEVMLPASNVPDRFHHQSTNDSISVEVASRLYGKAVEFFFCAVVELEKDATTTGMFSCIYELTINDQKIFSKARSFYSLDTSHVWLTKINYHCLIWPLNSIQYQNHFKISFRISEVSSKVKVKASLKGCGFHIVSKKEKYQIDQETIGSTHVCNINNVSNV</sequence>
<evidence type="ECO:0000313" key="5">
    <source>
        <dbReference type="Proteomes" id="UP000257109"/>
    </source>
</evidence>
<evidence type="ECO:0000313" key="4">
    <source>
        <dbReference type="EMBL" id="RDY01145.1"/>
    </source>
</evidence>
<reference evidence="4" key="1">
    <citation type="submission" date="2018-05" db="EMBL/GenBank/DDBJ databases">
        <title>Draft genome of Mucuna pruriens seed.</title>
        <authorList>
            <person name="Nnadi N.E."/>
            <person name="Vos R."/>
            <person name="Hasami M.H."/>
            <person name="Devisetty U.K."/>
            <person name="Aguiy J.C."/>
        </authorList>
    </citation>
    <scope>NUCLEOTIDE SEQUENCE [LARGE SCALE GENOMIC DNA]</scope>
    <source>
        <strain evidence="4">JCA_2017</strain>
    </source>
</reference>
<keyword evidence="1" id="KW-0433">Leucine-rich repeat</keyword>
<dbReference type="InterPro" id="IPR045344">
    <property type="entry name" value="C-JID"/>
</dbReference>
<protein>
    <recommendedName>
        <fullName evidence="3">C-JID domain-containing protein</fullName>
    </recommendedName>
</protein>
<dbReference type="Pfam" id="PF20160">
    <property type="entry name" value="C-JID"/>
    <property type="match status" value="1"/>
</dbReference>
<dbReference type="OrthoDB" id="1456869at2759"/>
<evidence type="ECO:0000259" key="3">
    <source>
        <dbReference type="Pfam" id="PF20160"/>
    </source>
</evidence>
<gene>
    <name evidence="4" type="ORF">CR513_15569</name>
</gene>
<evidence type="ECO:0000256" key="1">
    <source>
        <dbReference type="ARBA" id="ARBA00022614"/>
    </source>
</evidence>
<comment type="caution">
    <text evidence="4">The sequence shown here is derived from an EMBL/GenBank/DDBJ whole genome shotgun (WGS) entry which is preliminary data.</text>
</comment>
<organism evidence="4 5">
    <name type="scientific">Mucuna pruriens</name>
    <name type="common">Velvet bean</name>
    <name type="synonym">Dolichos pruriens</name>
    <dbReference type="NCBI Taxonomy" id="157652"/>
    <lineage>
        <taxon>Eukaryota</taxon>
        <taxon>Viridiplantae</taxon>
        <taxon>Streptophyta</taxon>
        <taxon>Embryophyta</taxon>
        <taxon>Tracheophyta</taxon>
        <taxon>Spermatophyta</taxon>
        <taxon>Magnoliopsida</taxon>
        <taxon>eudicotyledons</taxon>
        <taxon>Gunneridae</taxon>
        <taxon>Pentapetalae</taxon>
        <taxon>rosids</taxon>
        <taxon>fabids</taxon>
        <taxon>Fabales</taxon>
        <taxon>Fabaceae</taxon>
        <taxon>Papilionoideae</taxon>
        <taxon>50 kb inversion clade</taxon>
        <taxon>NPAAA clade</taxon>
        <taxon>indigoferoid/millettioid clade</taxon>
        <taxon>Phaseoleae</taxon>
        <taxon>Mucuna</taxon>
    </lineage>
</organism>
<dbReference type="AlphaFoldDB" id="A0A371HED6"/>
<name>A0A371HED6_MUCPR</name>
<keyword evidence="2" id="KW-0677">Repeat</keyword>
<proteinExistence type="predicted"/>
<dbReference type="EMBL" id="QJKJ01002829">
    <property type="protein sequence ID" value="RDY01145.1"/>
    <property type="molecule type" value="Genomic_DNA"/>
</dbReference>
<feature type="domain" description="C-JID" evidence="3">
    <location>
        <begin position="11"/>
        <end position="144"/>
    </location>
</feature>
<feature type="non-terminal residue" evidence="4">
    <location>
        <position position="1"/>
    </location>
</feature>
<accession>A0A371HED6</accession>
<evidence type="ECO:0000256" key="2">
    <source>
        <dbReference type="ARBA" id="ARBA00022737"/>
    </source>
</evidence>
<keyword evidence="5" id="KW-1185">Reference proteome</keyword>
<dbReference type="Proteomes" id="UP000257109">
    <property type="component" value="Unassembled WGS sequence"/>
</dbReference>